<sequence>MNNFTVGFLGSTSRNLRNQITTSFIVEFTNKSTRGDNQHVFRKGFSRAGFILLVNVYIGKR</sequence>
<dbReference type="Proteomes" id="UP000237105">
    <property type="component" value="Unassembled WGS sequence"/>
</dbReference>
<gene>
    <name evidence="1" type="ORF">PanWU01x14_292350</name>
</gene>
<evidence type="ECO:0000313" key="2">
    <source>
        <dbReference type="Proteomes" id="UP000237105"/>
    </source>
</evidence>
<protein>
    <submittedName>
        <fullName evidence="1">Uncharacterized protein</fullName>
    </submittedName>
</protein>
<reference evidence="2" key="1">
    <citation type="submission" date="2016-06" db="EMBL/GenBank/DDBJ databases">
        <title>Parallel loss of symbiosis genes in relatives of nitrogen-fixing non-legume Parasponia.</title>
        <authorList>
            <person name="Van Velzen R."/>
            <person name="Holmer R."/>
            <person name="Bu F."/>
            <person name="Rutten L."/>
            <person name="Van Zeijl A."/>
            <person name="Liu W."/>
            <person name="Santuari L."/>
            <person name="Cao Q."/>
            <person name="Sharma T."/>
            <person name="Shen D."/>
            <person name="Roswanjaya Y."/>
            <person name="Wardhani T."/>
            <person name="Kalhor M.S."/>
            <person name="Jansen J."/>
            <person name="Van den Hoogen J."/>
            <person name="Gungor B."/>
            <person name="Hartog M."/>
            <person name="Hontelez J."/>
            <person name="Verver J."/>
            <person name="Yang W.-C."/>
            <person name="Schijlen E."/>
            <person name="Repin R."/>
            <person name="Schilthuizen M."/>
            <person name="Schranz E."/>
            <person name="Heidstra R."/>
            <person name="Miyata K."/>
            <person name="Fedorova E."/>
            <person name="Kohlen W."/>
            <person name="Bisseling T."/>
            <person name="Smit S."/>
            <person name="Geurts R."/>
        </authorList>
    </citation>
    <scope>NUCLEOTIDE SEQUENCE [LARGE SCALE GENOMIC DNA]</scope>
    <source>
        <strain evidence="2">cv. WU1-14</strain>
    </source>
</reference>
<name>A0A2P5AX08_PARAD</name>
<keyword evidence="2" id="KW-1185">Reference proteome</keyword>
<accession>A0A2P5AX08</accession>
<comment type="caution">
    <text evidence="1">The sequence shown here is derived from an EMBL/GenBank/DDBJ whole genome shotgun (WGS) entry which is preliminary data.</text>
</comment>
<dbReference type="EMBL" id="JXTB01000423">
    <property type="protein sequence ID" value="PON41083.1"/>
    <property type="molecule type" value="Genomic_DNA"/>
</dbReference>
<evidence type="ECO:0000313" key="1">
    <source>
        <dbReference type="EMBL" id="PON41083.1"/>
    </source>
</evidence>
<organism evidence="1 2">
    <name type="scientific">Parasponia andersonii</name>
    <name type="common">Sponia andersonii</name>
    <dbReference type="NCBI Taxonomy" id="3476"/>
    <lineage>
        <taxon>Eukaryota</taxon>
        <taxon>Viridiplantae</taxon>
        <taxon>Streptophyta</taxon>
        <taxon>Embryophyta</taxon>
        <taxon>Tracheophyta</taxon>
        <taxon>Spermatophyta</taxon>
        <taxon>Magnoliopsida</taxon>
        <taxon>eudicotyledons</taxon>
        <taxon>Gunneridae</taxon>
        <taxon>Pentapetalae</taxon>
        <taxon>rosids</taxon>
        <taxon>fabids</taxon>
        <taxon>Rosales</taxon>
        <taxon>Cannabaceae</taxon>
        <taxon>Parasponia</taxon>
    </lineage>
</organism>
<proteinExistence type="predicted"/>
<dbReference type="AlphaFoldDB" id="A0A2P5AX08"/>
<dbReference type="OrthoDB" id="10464524at2759"/>